<dbReference type="Proteomes" id="UP000799424">
    <property type="component" value="Unassembled WGS sequence"/>
</dbReference>
<feature type="signal peptide" evidence="2">
    <location>
        <begin position="1"/>
        <end position="16"/>
    </location>
</feature>
<evidence type="ECO:0000256" key="1">
    <source>
        <dbReference type="SAM" id="MobiDB-lite"/>
    </source>
</evidence>
<keyword evidence="2" id="KW-0732">Signal</keyword>
<evidence type="ECO:0000313" key="4">
    <source>
        <dbReference type="Proteomes" id="UP000799424"/>
    </source>
</evidence>
<gene>
    <name evidence="3" type="ORF">CC86DRAFT_407228</name>
</gene>
<evidence type="ECO:0000256" key="2">
    <source>
        <dbReference type="SAM" id="SignalP"/>
    </source>
</evidence>
<feature type="chain" id="PRO_5025543304" evidence="2">
    <location>
        <begin position="17"/>
        <end position="275"/>
    </location>
</feature>
<reference evidence="3" key="1">
    <citation type="journal article" date="2020" name="Stud. Mycol.">
        <title>101 Dothideomycetes genomes: a test case for predicting lifestyles and emergence of pathogens.</title>
        <authorList>
            <person name="Haridas S."/>
            <person name="Albert R."/>
            <person name="Binder M."/>
            <person name="Bloem J."/>
            <person name="Labutti K."/>
            <person name="Salamov A."/>
            <person name="Andreopoulos B."/>
            <person name="Baker S."/>
            <person name="Barry K."/>
            <person name="Bills G."/>
            <person name="Bluhm B."/>
            <person name="Cannon C."/>
            <person name="Castanera R."/>
            <person name="Culley D."/>
            <person name="Daum C."/>
            <person name="Ezra D."/>
            <person name="Gonzalez J."/>
            <person name="Henrissat B."/>
            <person name="Kuo A."/>
            <person name="Liang C."/>
            <person name="Lipzen A."/>
            <person name="Lutzoni F."/>
            <person name="Magnuson J."/>
            <person name="Mondo S."/>
            <person name="Nolan M."/>
            <person name="Ohm R."/>
            <person name="Pangilinan J."/>
            <person name="Park H.-J."/>
            <person name="Ramirez L."/>
            <person name="Alfaro M."/>
            <person name="Sun H."/>
            <person name="Tritt A."/>
            <person name="Yoshinaga Y."/>
            <person name="Zwiers L.-H."/>
            <person name="Turgeon B."/>
            <person name="Goodwin S."/>
            <person name="Spatafora J."/>
            <person name="Crous P."/>
            <person name="Grigoriev I."/>
        </authorList>
    </citation>
    <scope>NUCLEOTIDE SEQUENCE</scope>
    <source>
        <strain evidence="3">CBS 113818</strain>
    </source>
</reference>
<dbReference type="EMBL" id="MU006227">
    <property type="protein sequence ID" value="KAF2825990.1"/>
    <property type="molecule type" value="Genomic_DNA"/>
</dbReference>
<keyword evidence="4" id="KW-1185">Reference proteome</keyword>
<protein>
    <submittedName>
        <fullName evidence="3">Uncharacterized protein</fullName>
    </submittedName>
</protein>
<dbReference type="AlphaFoldDB" id="A0A6A6ZY50"/>
<sequence>MRTQALLLGIAAVASAIPAPQRDSKTLKERTDFPVDVTKYAYETCTFTSESREPGCGFCQDSRDWTTALSSPELDCSKLKPADASIMSVSRTRHGTCWVKTTASKRDALEVPENIEHKEIIGFDEQIAASLQPEPTKVVARGLGPQQSPFGPKVTRINHQVPTRMEHGMDCYVAVVDDDELIGRSNPQLERHPHLPQTLGTPSPSVDVIADDDNIPLATRASAAQVSPIPAIPQRVAARGKPTPTKEARDELSFHIVLTEQCLVGPGKKSPFPPT</sequence>
<organism evidence="3 4">
    <name type="scientific">Ophiobolus disseminans</name>
    <dbReference type="NCBI Taxonomy" id="1469910"/>
    <lineage>
        <taxon>Eukaryota</taxon>
        <taxon>Fungi</taxon>
        <taxon>Dikarya</taxon>
        <taxon>Ascomycota</taxon>
        <taxon>Pezizomycotina</taxon>
        <taxon>Dothideomycetes</taxon>
        <taxon>Pleosporomycetidae</taxon>
        <taxon>Pleosporales</taxon>
        <taxon>Pleosporineae</taxon>
        <taxon>Phaeosphaeriaceae</taxon>
        <taxon>Ophiobolus</taxon>
    </lineage>
</organism>
<proteinExistence type="predicted"/>
<name>A0A6A6ZY50_9PLEO</name>
<accession>A0A6A6ZY50</accession>
<evidence type="ECO:0000313" key="3">
    <source>
        <dbReference type="EMBL" id="KAF2825990.1"/>
    </source>
</evidence>
<feature type="region of interest" description="Disordered" evidence="1">
    <location>
        <begin position="185"/>
        <end position="204"/>
    </location>
</feature>